<name>A0ABT1SX24_9FIRM</name>
<accession>A0ABT1SX24</accession>
<protein>
    <recommendedName>
        <fullName evidence="3">Trimeric autotransporter adhesin YadA-like head domain-containing protein</fullName>
    </recommendedName>
</protein>
<organism evidence="1 2">
    <name type="scientific">Megasphaera massiliensis</name>
    <dbReference type="NCBI Taxonomy" id="1232428"/>
    <lineage>
        <taxon>Bacteria</taxon>
        <taxon>Bacillati</taxon>
        <taxon>Bacillota</taxon>
        <taxon>Negativicutes</taxon>
        <taxon>Veillonellales</taxon>
        <taxon>Veillonellaceae</taxon>
        <taxon>Megasphaera</taxon>
    </lineage>
</organism>
<sequence>FTGAGGFNSLLYGSQNFGANLVGSLNSIRSAGYSCNSGIANSIVGIDNNTENAYGAFIYGAGNKITNSV</sequence>
<comment type="caution">
    <text evidence="1">The sequence shown here is derived from an EMBL/GenBank/DDBJ whole genome shotgun (WGS) entry which is preliminary data.</text>
</comment>
<dbReference type="Proteomes" id="UP001206692">
    <property type="component" value="Unassembled WGS sequence"/>
</dbReference>
<feature type="non-terminal residue" evidence="1">
    <location>
        <position position="69"/>
    </location>
</feature>
<evidence type="ECO:0000313" key="1">
    <source>
        <dbReference type="EMBL" id="MCQ5343820.1"/>
    </source>
</evidence>
<gene>
    <name evidence="1" type="ORF">NE675_12460</name>
</gene>
<dbReference type="RefSeq" id="WP_256186369.1">
    <property type="nucleotide sequence ID" value="NZ_JANGEW010000320.1"/>
</dbReference>
<reference evidence="1 2" key="1">
    <citation type="submission" date="2022-06" db="EMBL/GenBank/DDBJ databases">
        <title>Isolation of gut microbiota from human fecal samples.</title>
        <authorList>
            <person name="Pamer E.G."/>
            <person name="Barat B."/>
            <person name="Waligurski E."/>
            <person name="Medina S."/>
            <person name="Paddock L."/>
            <person name="Mostad J."/>
        </authorList>
    </citation>
    <scope>NUCLEOTIDE SEQUENCE [LARGE SCALE GENOMIC DNA]</scope>
    <source>
        <strain evidence="1 2">DFI.1.1</strain>
    </source>
</reference>
<dbReference type="EMBL" id="JANGEW010000320">
    <property type="protein sequence ID" value="MCQ5343820.1"/>
    <property type="molecule type" value="Genomic_DNA"/>
</dbReference>
<evidence type="ECO:0000313" key="2">
    <source>
        <dbReference type="Proteomes" id="UP001206692"/>
    </source>
</evidence>
<proteinExistence type="predicted"/>
<feature type="non-terminal residue" evidence="1">
    <location>
        <position position="1"/>
    </location>
</feature>
<keyword evidence="2" id="KW-1185">Reference proteome</keyword>
<evidence type="ECO:0008006" key="3">
    <source>
        <dbReference type="Google" id="ProtNLM"/>
    </source>
</evidence>